<evidence type="ECO:0000256" key="10">
    <source>
        <dbReference type="SAM" id="Phobius"/>
    </source>
</evidence>
<feature type="transmembrane region" description="Helical" evidence="10">
    <location>
        <begin position="828"/>
        <end position="847"/>
    </location>
</feature>
<accession>A0ABM1IYK2</accession>
<keyword evidence="5" id="KW-0552">Olfaction</keyword>
<evidence type="ECO:0000313" key="11">
    <source>
        <dbReference type="Proteomes" id="UP000694924"/>
    </source>
</evidence>
<feature type="transmembrane region" description="Helical" evidence="10">
    <location>
        <begin position="1159"/>
        <end position="1181"/>
    </location>
</feature>
<evidence type="ECO:0000256" key="6">
    <source>
        <dbReference type="ARBA" id="ARBA00022989"/>
    </source>
</evidence>
<protein>
    <submittedName>
        <fullName evidence="12">Uncharacterized protein LOC107071097</fullName>
    </submittedName>
</protein>
<keyword evidence="3" id="KW-0716">Sensory transduction</keyword>
<comment type="subcellular location">
    <subcellularLocation>
        <location evidence="1">Cell membrane</location>
        <topology evidence="1">Multi-pass membrane protein</topology>
    </subcellularLocation>
</comment>
<reference evidence="12" key="1">
    <citation type="submission" date="2025-08" db="UniProtKB">
        <authorList>
            <consortium name="RefSeq"/>
        </authorList>
    </citation>
    <scope>IDENTIFICATION</scope>
    <source>
        <tissue evidence="12">Whole body</tissue>
    </source>
</reference>
<feature type="transmembrane region" description="Helical" evidence="10">
    <location>
        <begin position="566"/>
        <end position="586"/>
    </location>
</feature>
<feature type="transmembrane region" description="Helical" evidence="10">
    <location>
        <begin position="128"/>
        <end position="150"/>
    </location>
</feature>
<keyword evidence="4 10" id="KW-0812">Transmembrane</keyword>
<feature type="transmembrane region" description="Helical" evidence="10">
    <location>
        <begin position="277"/>
        <end position="299"/>
    </location>
</feature>
<feature type="transmembrane region" description="Helical" evidence="10">
    <location>
        <begin position="57"/>
        <end position="75"/>
    </location>
</feature>
<feature type="transmembrane region" description="Helical" evidence="10">
    <location>
        <begin position="513"/>
        <end position="533"/>
    </location>
</feature>
<keyword evidence="8" id="KW-0675">Receptor</keyword>
<evidence type="ECO:0000256" key="7">
    <source>
        <dbReference type="ARBA" id="ARBA00023136"/>
    </source>
</evidence>
<dbReference type="Pfam" id="PF02949">
    <property type="entry name" value="7tm_6"/>
    <property type="match status" value="5"/>
</dbReference>
<feature type="transmembrane region" description="Helical" evidence="10">
    <location>
        <begin position="1268"/>
        <end position="1287"/>
    </location>
</feature>
<keyword evidence="7 10" id="KW-0472">Membrane</keyword>
<feature type="transmembrane region" description="Helical" evidence="10">
    <location>
        <begin position="971"/>
        <end position="991"/>
    </location>
</feature>
<keyword evidence="6 10" id="KW-1133">Transmembrane helix</keyword>
<keyword evidence="9" id="KW-0807">Transducer</keyword>
<evidence type="ECO:0000256" key="9">
    <source>
        <dbReference type="ARBA" id="ARBA00023224"/>
    </source>
</evidence>
<feature type="transmembrane region" description="Helical" evidence="10">
    <location>
        <begin position="804"/>
        <end position="821"/>
    </location>
</feature>
<gene>
    <name evidence="12" type="primary">LOC107071097</name>
</gene>
<feature type="transmembrane region" description="Helical" evidence="10">
    <location>
        <begin position="1222"/>
        <end position="1248"/>
    </location>
</feature>
<dbReference type="GeneID" id="107071097"/>
<feature type="transmembrane region" description="Helical" evidence="10">
    <location>
        <begin position="181"/>
        <end position="202"/>
    </location>
</feature>
<organism evidence="11 12">
    <name type="scientific">Polistes dominula</name>
    <name type="common">European paper wasp</name>
    <name type="synonym">Vespa dominula</name>
    <dbReference type="NCBI Taxonomy" id="743375"/>
    <lineage>
        <taxon>Eukaryota</taxon>
        <taxon>Metazoa</taxon>
        <taxon>Ecdysozoa</taxon>
        <taxon>Arthropoda</taxon>
        <taxon>Hexapoda</taxon>
        <taxon>Insecta</taxon>
        <taxon>Pterygota</taxon>
        <taxon>Neoptera</taxon>
        <taxon>Endopterygota</taxon>
        <taxon>Hymenoptera</taxon>
        <taxon>Apocrita</taxon>
        <taxon>Aculeata</taxon>
        <taxon>Vespoidea</taxon>
        <taxon>Vespidae</taxon>
        <taxon>Polistinae</taxon>
        <taxon>Polistini</taxon>
        <taxon>Polistes</taxon>
    </lineage>
</organism>
<evidence type="ECO:0000256" key="1">
    <source>
        <dbReference type="ARBA" id="ARBA00004651"/>
    </source>
</evidence>
<dbReference type="RefSeq" id="XP_015185289.1">
    <property type="nucleotide sequence ID" value="XM_015329803.1"/>
</dbReference>
<dbReference type="Proteomes" id="UP000694924">
    <property type="component" value="Unplaced"/>
</dbReference>
<keyword evidence="11" id="KW-1185">Reference proteome</keyword>
<keyword evidence="2" id="KW-1003">Cell membrane</keyword>
<feature type="transmembrane region" description="Helical" evidence="10">
    <location>
        <begin position="688"/>
        <end position="707"/>
    </location>
</feature>
<feature type="transmembrane region" description="Helical" evidence="10">
    <location>
        <begin position="1066"/>
        <end position="1088"/>
    </location>
</feature>
<evidence type="ECO:0000256" key="3">
    <source>
        <dbReference type="ARBA" id="ARBA00022606"/>
    </source>
</evidence>
<evidence type="ECO:0000256" key="4">
    <source>
        <dbReference type="ARBA" id="ARBA00022692"/>
    </source>
</evidence>
<dbReference type="PANTHER" id="PTHR21137:SF35">
    <property type="entry name" value="ODORANT RECEPTOR 19A-RELATED"/>
    <property type="match status" value="1"/>
</dbReference>
<evidence type="ECO:0000256" key="8">
    <source>
        <dbReference type="ARBA" id="ARBA00023170"/>
    </source>
</evidence>
<proteinExistence type="predicted"/>
<evidence type="ECO:0000256" key="2">
    <source>
        <dbReference type="ARBA" id="ARBA00022475"/>
    </source>
</evidence>
<dbReference type="InterPro" id="IPR004117">
    <property type="entry name" value="7tm6_olfct_rcpt"/>
</dbReference>
<name>A0ABM1IYK2_POLDO</name>
<feature type="transmembrane region" description="Helical" evidence="10">
    <location>
        <begin position="81"/>
        <end position="100"/>
    </location>
</feature>
<feature type="transmembrane region" description="Helical" evidence="10">
    <location>
        <begin position="925"/>
        <end position="950"/>
    </location>
</feature>
<sequence length="1458" mass="171391">MVSFEHPYYKVNKRFLRLIGQWPYQNSYERFFRRCFVNFIFITFGITQVYHRFKINLCVCVCVNVCMYIALIYTCKGDIDVILQSVPFICVFIAMIKDLLKNMLNNWQIWETREELNIMHEFAVEGRFFTLLYISYIYTCMVLFLTMPLFPRFMDILIPLNESRPLRATVKSYYFVDEQKYFYYIHCHMSIEITVGITVLVATDSQFLTFNSHICGLFSAVGFRLEHLLNDRLQSQVLLDHHQIRKMYFDNIVHSIKNHKRALEFAKLIESSYSVSFLMQAFMGLICLSVSMFQILILLDKKAEAFTFLIFACAQFTHLLCICYPGQRMIDYSTAIFFKAYSGLWYEAPTEIHRLLLLVIRRSLEPCCLTAGKTFIFCLETFAKNESCRWRDMDIFEGGLYNFNYRILSFIGLWPYQKSRSYRFYISNIMLLVFNLPQSLKLWTSRGDFKIILRVIPFWSTAMNMIIKYYTCQLGLCNIRALLNNIIIDWQMWNSKEEIDIIKKYAKEGRSNTLLYAGFVYFISIAYLGFAFVPRLMDVIKPLNESRLLKLPILSEYFLDQEEHFYLLYALNFCSLLFAVTILIAVDTQLMILTCHVCSIFTVVGYRLEHFLKDAHTMDNWSNHRRKKYIKNLVLSINGHKRAIEFANCIESSFSYSLLMQCGFNIICMAISLYQITEEITDQLDELLQYTGFIIVQLFHIFCSCYVGQMMIDHSINIGEKAYNSMWYEAPMEINKLLLLIMRKSIEPSNLTAGKIFIFCIKSFSSVILLNFVNYLTYINLILHGTIVKCFTTSYGDMDIFQRYFYKLNYQLLSLVGLWPYQDNKSRLFRVYFLNIAVMSFNITQIFQLYTSKGNFDIIIEVVPTMATMTNMAIKYYTYYIGMFNIRKLLDKMIVDWKIWNSKEEIEILKKYAEEGRLYTLAYTLYIYISTALFLSISFLPFLLDVVLPLNESRPLQPIVLGEYFIDQQKHFYLIFCHMAFTILIAMTIIIATDTQFFVFTCHACGVFSIVGFRLERLMKDDNTMKKYFDERRYFKHVVLSIKGHSRAIELVMKTLLDISTEMFKYIAFLAAQLFHIFCICYCGQRIIDHSSETLLKAYNGLWYEAPIEIRKLLLLVIRRSIEPTRLTGGKVFVFCLKGFSTFFKICTSNGNFDILKEVIPILMASLAASIKYYFFDLGIFDIKLLMDNMIKDWDMWKSKEEIKIMEKFAHLGRMYTIGYTVYIFIIASLFLLVTFIPPLMDIIIPLNESRPMELPVYAEYFVNNEDYFYLFYFHISLSIMINVTSLVATDTQLMVFCCHVSGVFAVIGFRLENFLEKDTDLRGLTDLQRKECYKHVSLSIKGHKRALEFVKRMESSFSYSLLLQCGLNIICMSMCLYQIVVLYGQSIEIVKFIAFVVESEMNEEIISCIYSYSGFWYEAPIEVRKLLILIMRRSLEPSRLTAGKIFTYCLDGFSTVS</sequence>
<feature type="transmembrane region" description="Helical" evidence="10">
    <location>
        <begin position="658"/>
        <end position="676"/>
    </location>
</feature>
<evidence type="ECO:0000313" key="12">
    <source>
        <dbReference type="RefSeq" id="XP_015185289.1"/>
    </source>
</evidence>
<feature type="transmembrane region" description="Helical" evidence="10">
    <location>
        <begin position="305"/>
        <end position="324"/>
    </location>
</feature>
<feature type="transmembrane region" description="Helical" evidence="10">
    <location>
        <begin position="1362"/>
        <end position="1384"/>
    </location>
</feature>
<dbReference type="PANTHER" id="PTHR21137">
    <property type="entry name" value="ODORANT RECEPTOR"/>
    <property type="match status" value="1"/>
</dbReference>
<evidence type="ECO:0000256" key="5">
    <source>
        <dbReference type="ARBA" id="ARBA00022725"/>
    </source>
</evidence>